<accession>A0A8E2W828</accession>
<name>A0A8E2W828_RHILI</name>
<dbReference type="Proteomes" id="UP000245631">
    <property type="component" value="Unassembled WGS sequence"/>
</dbReference>
<dbReference type="EMBL" id="QGGH01000011">
    <property type="protein sequence ID" value="PWJ88351.1"/>
    <property type="molecule type" value="Genomic_DNA"/>
</dbReference>
<dbReference type="GeneID" id="61056663"/>
<feature type="compositionally biased region" description="Polar residues" evidence="1">
    <location>
        <begin position="999"/>
        <end position="1010"/>
    </location>
</feature>
<evidence type="ECO:0000256" key="1">
    <source>
        <dbReference type="SAM" id="MobiDB-lite"/>
    </source>
</evidence>
<dbReference type="RefSeq" id="WP_170136834.1">
    <property type="nucleotide sequence ID" value="NZ_QGGH01000011.1"/>
</dbReference>
<reference evidence="2 3" key="1">
    <citation type="submission" date="2018-05" db="EMBL/GenBank/DDBJ databases">
        <title>Genomic Encyclopedia of Type Strains, Phase IV (KMG-IV): sequencing the most valuable type-strain genomes for metagenomic binning, comparative biology and taxonomic classification.</title>
        <authorList>
            <person name="Goeker M."/>
        </authorList>
    </citation>
    <scope>NUCLEOTIDE SEQUENCE [LARGE SCALE GENOMIC DNA]</scope>
    <source>
        <strain evidence="2 3">DSM 2626</strain>
    </source>
</reference>
<dbReference type="AlphaFoldDB" id="A0A8E2W828"/>
<comment type="caution">
    <text evidence="2">The sequence shown here is derived from an EMBL/GenBank/DDBJ whole genome shotgun (WGS) entry which is preliminary data.</text>
</comment>
<gene>
    <name evidence="2" type="ORF">C8D77_11173</name>
</gene>
<evidence type="ECO:0000313" key="2">
    <source>
        <dbReference type="EMBL" id="PWJ88351.1"/>
    </source>
</evidence>
<protein>
    <recommendedName>
        <fullName evidence="4">Bacteriophage tail tape measure N-terminal domain-containing protein</fullName>
    </recommendedName>
</protein>
<proteinExistence type="predicted"/>
<evidence type="ECO:0000313" key="3">
    <source>
        <dbReference type="Proteomes" id="UP000245631"/>
    </source>
</evidence>
<evidence type="ECO:0008006" key="4">
    <source>
        <dbReference type="Google" id="ProtNLM"/>
    </source>
</evidence>
<organism evidence="2 3">
    <name type="scientific">Rhizobium loti</name>
    <name type="common">Mesorhizobium loti</name>
    <dbReference type="NCBI Taxonomy" id="381"/>
    <lineage>
        <taxon>Bacteria</taxon>
        <taxon>Pseudomonadati</taxon>
        <taxon>Pseudomonadota</taxon>
        <taxon>Alphaproteobacteria</taxon>
        <taxon>Hyphomicrobiales</taxon>
        <taxon>Phyllobacteriaceae</taxon>
        <taxon>Mesorhizobium</taxon>
    </lineage>
</organism>
<sequence>MAEDPAGSVSIEIKGNLAQFEAALAKGRQMANAFDAEVSKKLSGSSAAEAGIAKIAAAVEQTNAMLAKLTGAATPAATAVSKLATESTQASSAIAGVSASSATASASVGRLASESTNAAASIQRAVAANQQFAASNLQMANGTAARAEDIQAYGAALDDIRSKYNPLFRVTREYLTLKEELRIATKLGAISETEAGEALSRGRQSTLAAIAVLKGHTGALNEHGKAAGLSTQQTMALTHAARSFAEQIALGISPLQALTSQMNHLSFVASGPGGPRAAFSAIGTAITEAASKIGNFVASSSLLRGGAVLLAGLTEGFMSVKDAASEAEHRSVGFGETFRAIFDTIGNDLRGTAVGGMFDALVTGAKYAFDKLRSAATDLAEWTINDFRAVGSDMAFIWNNLPTIVEAAAVGAANALVSTMEAAVNKVADAVNSLNNAFGGILPQIEHADLGRFANPAAFDLAAKNAEHLKDVVGILNSTPLRDFGKQVVDQIQTNHALESLGELSKISFGGATSSANGLSSAVGGIGRAADGVQVSFGGMSQQIINVSRAFEDAKLAQLGQLQGATTELHKAQGEAKQLQEILDAAGHASVDQVFGEGFAGNAREAQTAIERTVNSIDRLFAAYDSGNATIRTVNDSVDLLRQTLLAQGGDPVAINAFFDSIISGEIKVRQLQSSVKGLSEDIRNIPNRTVTITVKTQQIGSGTQSQYSVPNQTGGYGTVGVTRYGAAPGSQSGPSMTANTVPRTGGYGSMGGSGDGLGTSTVNVTRFATGGMIHPGDSQEVSFFKSPEETVGIFTPQQMAAMQGTPLANPQSGFTGREATKESDRYWTVLMNIEAATQKTAQLLDEINTASRSSGLGGGSSYNNGGSSSGGSQGNEQFQQYLQALGTARANFAAAGIVGSGNIGYGSQGLGASPEQIAYNIVYGGMSSIGSPGANQYENTLAQTAADRSATEARRHKAIYGFAPGGMIGGDSGDTEKVEFFKNPNERVIIARPDQFTDARSQPKTSSDAGSAGRPIAFSQTNHWNGNAPPSKDSLAAVRRATALGFQDAERAKYGR</sequence>
<feature type="region of interest" description="Disordered" evidence="1">
    <location>
        <begin position="853"/>
        <end position="876"/>
    </location>
</feature>
<feature type="region of interest" description="Disordered" evidence="1">
    <location>
        <begin position="996"/>
        <end position="1036"/>
    </location>
</feature>